<evidence type="ECO:0000259" key="2">
    <source>
        <dbReference type="Pfam" id="PF18962"/>
    </source>
</evidence>
<accession>A0ABN6LFU9</accession>
<feature type="signal peptide" evidence="1">
    <location>
        <begin position="1"/>
        <end position="19"/>
    </location>
</feature>
<keyword evidence="1" id="KW-0732">Signal</keyword>
<feature type="domain" description="Secretion system C-terminal sorting" evidence="2">
    <location>
        <begin position="851"/>
        <end position="914"/>
    </location>
</feature>
<evidence type="ECO:0000313" key="3">
    <source>
        <dbReference type="EMBL" id="BDD00598.1"/>
    </source>
</evidence>
<feature type="chain" id="PRO_5045081475" description="Secretion system C-terminal sorting domain-containing protein" evidence="1">
    <location>
        <begin position="20"/>
        <end position="920"/>
    </location>
</feature>
<evidence type="ECO:0000256" key="1">
    <source>
        <dbReference type="SAM" id="SignalP"/>
    </source>
</evidence>
<reference evidence="3 4" key="1">
    <citation type="submission" date="2021-12" db="EMBL/GenBank/DDBJ databases">
        <title>Genome sequencing of bacteria with rrn-lacking chromosome and rrn-plasmid.</title>
        <authorList>
            <person name="Anda M."/>
            <person name="Iwasaki W."/>
        </authorList>
    </citation>
    <scope>NUCLEOTIDE SEQUENCE [LARGE SCALE GENOMIC DNA]</scope>
    <source>
        <strain evidence="3 4">NBRC 101262</strain>
        <plasmid evidence="3 4">pPP1</plasmid>
    </source>
</reference>
<evidence type="ECO:0000313" key="4">
    <source>
        <dbReference type="Proteomes" id="UP001354989"/>
    </source>
</evidence>
<keyword evidence="3" id="KW-0614">Plasmid</keyword>
<dbReference type="Pfam" id="PF18962">
    <property type="entry name" value="Por_Secre_tail"/>
    <property type="match status" value="1"/>
</dbReference>
<sequence length="920" mass="104025">MRFLFLFWMGLFCSFHAHSQEHPVLPKHHVEDFRQFQTSTENARRMSADLVVSDDDLGDYEFVEKTLSSNPEHLQLIGLEAMGEKVYALFSYTSAFGFGDQQLAAVDGQLGYALAAFDLEGNCTSLKSLFTNDLALHQIRKAFYLEKWEDDQLVIGVNLDESPLDFFVNDHDEAVTGNLFLFLSDQLEVIDHKLINYPLPKSIRILKSNGGDFFYHDFASFFKETNVSGVLSIEALFSFSYIFDVEFIDGKIAILTDNVIQSGSLEMDDGYGFPIIHLIEEDLSDATSIRMEDFPVRDASLRTDLVVSDGLLTVFASAEDVNTLVGVVDFDHATIVEEAGLDQKVFLGAGIYENELWFKLDDAVYKYSNGIELVESNVTEGPLSFYDQVILDFPQNNFTHLKVDRIWPKTKTTIIDKHFDGGYLYILDHAAFANGERLILAEGIGQADFLGQSFSMPAQLSSLIIHLDKEGNYLSHQQFDDFEFSINVFGEFFVQTPDREHVYLSKKTDDFVIYEVFPDELEKVFNAPKENKVAFMVSNKGKVAFDHDRDRSDNTVSISVHENFSDEAPLEFNYVTGGGQFGGYNSCLIFDNEEQLYLTYELNADDPISLSDKNGEITQISGKTSYKAPVLIKYDEDLNYLWHKYYGQDEDERSGGWISSLAVDRLGDLYVDMWTYGATQFEDGLQPVMGVYGKAILKYKQDGELVWRHSIMESHFAFNYYGLQVDDSLNVFTSYSAQLANKSVFEDDYTIGSKGDWGFSSGKIFSFVGFDKEGGRIFTKSIETQNDAYPLVHLGENGLLELFGNTRGFSFDREEINYTQTNAINRYVYQHSKYKAPERPLFSETEQRHGVYPNPVNEGYFMIHSEGKAGTYRLVDALGRTLSKGVLDTTQDTKVSVNGVAAGLYSVVLSDGTSYQLIVQ</sequence>
<dbReference type="NCBIfam" id="TIGR04183">
    <property type="entry name" value="Por_Secre_tail"/>
    <property type="match status" value="1"/>
</dbReference>
<keyword evidence="4" id="KW-1185">Reference proteome</keyword>
<dbReference type="RefSeq" id="WP_338398435.1">
    <property type="nucleotide sequence ID" value="NZ_AP025293.1"/>
</dbReference>
<proteinExistence type="predicted"/>
<dbReference type="Proteomes" id="UP001354989">
    <property type="component" value="Plasmid pPP1"/>
</dbReference>
<gene>
    <name evidence="3" type="ORF">PEPS_28780</name>
</gene>
<organism evidence="3 4">
    <name type="scientific">Persicobacter psychrovividus</name>
    <dbReference type="NCBI Taxonomy" id="387638"/>
    <lineage>
        <taxon>Bacteria</taxon>
        <taxon>Pseudomonadati</taxon>
        <taxon>Bacteroidota</taxon>
        <taxon>Cytophagia</taxon>
        <taxon>Cytophagales</taxon>
        <taxon>Persicobacteraceae</taxon>
        <taxon>Persicobacter</taxon>
    </lineage>
</organism>
<dbReference type="InterPro" id="IPR026444">
    <property type="entry name" value="Secre_tail"/>
</dbReference>
<name>A0ABN6LFU9_9BACT</name>
<protein>
    <recommendedName>
        <fullName evidence="2">Secretion system C-terminal sorting domain-containing protein</fullName>
    </recommendedName>
</protein>
<dbReference type="EMBL" id="AP025293">
    <property type="protein sequence ID" value="BDD00598.1"/>
    <property type="molecule type" value="Genomic_DNA"/>
</dbReference>
<geneLocation type="plasmid" evidence="3 4">
    <name>pPP1</name>
</geneLocation>